<evidence type="ECO:0000256" key="11">
    <source>
        <dbReference type="ARBA" id="ARBA00022989"/>
    </source>
</evidence>
<evidence type="ECO:0000256" key="13">
    <source>
        <dbReference type="ARBA" id="ARBA00023136"/>
    </source>
</evidence>
<evidence type="ECO:0000313" key="19">
    <source>
        <dbReference type="Proteomes" id="UP000216498"/>
    </source>
</evidence>
<comment type="subcellular location">
    <subcellularLocation>
        <location evidence="2">Cell membrane</location>
        <topology evidence="2">Multi-pass membrane protein</topology>
    </subcellularLocation>
</comment>
<protein>
    <recommendedName>
        <fullName evidence="3">histidine kinase</fullName>
        <ecNumber evidence="3">2.7.13.3</ecNumber>
    </recommendedName>
</protein>
<dbReference type="FunFam" id="1.10.287.130:FF:000001">
    <property type="entry name" value="Two-component sensor histidine kinase"/>
    <property type="match status" value="1"/>
</dbReference>
<dbReference type="AlphaFoldDB" id="A0A265NBE7"/>
<keyword evidence="7 15" id="KW-0812">Transmembrane</keyword>
<feature type="transmembrane region" description="Helical" evidence="15">
    <location>
        <begin position="153"/>
        <end position="175"/>
    </location>
</feature>
<evidence type="ECO:0000313" key="18">
    <source>
        <dbReference type="EMBL" id="OZU89141.1"/>
    </source>
</evidence>
<sequence>MKLQSQLNAAFTTLLLVIMAVTGYVIYSLILDMLIQDEQRQLEQKGEILVDVLNEQHGNRIDLQQFGAFLQNQDLQLFLYDRNQNAVFFSTMSNTVSNGFFQNNNFADENETLWEFQNDKYVTSRIIVYPESTGLELILLTPLNDLQMVQQNFVLRLFIVFLIGGAAAVLLSYFMTNKLVTPLSQLKRQLKKIEKRQFDDIERVKATGEIKEVEQSVNEMARELQRYMNSQQTFFQNASHELKTPLMTIQGYAEGIKDKIFDEKDQEKGLEIMVSEVNRLKKIINEMILLAKLDTESDVYEPEEISVSDLTAQVIERVLPLVNEKGIELQKQVDNKVTVFADEEKLLRALLNLTFNGIRHAKTKVNIHVFSENDHAVIRVDDDGDGVSEDLIPHIFHRFVKGKNGETGLGLAIARAIIEQSDGKITVGKSEFGGARFEITFTNRRQN</sequence>
<feature type="domain" description="HAMP" evidence="17">
    <location>
        <begin position="177"/>
        <end position="229"/>
    </location>
</feature>
<keyword evidence="14" id="KW-0175">Coiled coil</keyword>
<evidence type="ECO:0000256" key="10">
    <source>
        <dbReference type="ARBA" id="ARBA00022840"/>
    </source>
</evidence>
<dbReference type="CDD" id="cd00082">
    <property type="entry name" value="HisKA"/>
    <property type="match status" value="1"/>
</dbReference>
<keyword evidence="10" id="KW-0067">ATP-binding</keyword>
<dbReference type="InterPro" id="IPR005467">
    <property type="entry name" value="His_kinase_dom"/>
</dbReference>
<evidence type="ECO:0000256" key="2">
    <source>
        <dbReference type="ARBA" id="ARBA00004651"/>
    </source>
</evidence>
<dbReference type="SMART" id="SM00387">
    <property type="entry name" value="HATPase_c"/>
    <property type="match status" value="1"/>
</dbReference>
<keyword evidence="6" id="KW-0808">Transferase</keyword>
<dbReference type="PANTHER" id="PTHR45528:SF1">
    <property type="entry name" value="SENSOR HISTIDINE KINASE CPXA"/>
    <property type="match status" value="1"/>
</dbReference>
<dbReference type="InterPro" id="IPR036097">
    <property type="entry name" value="HisK_dim/P_sf"/>
</dbReference>
<evidence type="ECO:0000256" key="9">
    <source>
        <dbReference type="ARBA" id="ARBA00022777"/>
    </source>
</evidence>
<comment type="catalytic activity">
    <reaction evidence="1">
        <text>ATP + protein L-histidine = ADP + protein N-phospho-L-histidine.</text>
        <dbReference type="EC" id="2.7.13.3"/>
    </reaction>
</comment>
<dbReference type="Gene3D" id="6.10.340.10">
    <property type="match status" value="1"/>
</dbReference>
<dbReference type="PANTHER" id="PTHR45528">
    <property type="entry name" value="SENSOR HISTIDINE KINASE CPXA"/>
    <property type="match status" value="1"/>
</dbReference>
<feature type="transmembrane region" description="Helical" evidence="15">
    <location>
        <begin position="12"/>
        <end position="35"/>
    </location>
</feature>
<keyword evidence="9 18" id="KW-0418">Kinase</keyword>
<dbReference type="Proteomes" id="UP000216498">
    <property type="component" value="Unassembled WGS sequence"/>
</dbReference>
<dbReference type="Pfam" id="PF00512">
    <property type="entry name" value="HisKA"/>
    <property type="match status" value="1"/>
</dbReference>
<dbReference type="Gene3D" id="3.30.565.10">
    <property type="entry name" value="Histidine kinase-like ATPase, C-terminal domain"/>
    <property type="match status" value="1"/>
</dbReference>
<organism evidence="18 19">
    <name type="scientific">Virgibacillus indicus</name>
    <dbReference type="NCBI Taxonomy" id="2024554"/>
    <lineage>
        <taxon>Bacteria</taxon>
        <taxon>Bacillati</taxon>
        <taxon>Bacillota</taxon>
        <taxon>Bacilli</taxon>
        <taxon>Bacillales</taxon>
        <taxon>Bacillaceae</taxon>
        <taxon>Virgibacillus</taxon>
    </lineage>
</organism>
<keyword evidence="5" id="KW-0597">Phosphoprotein</keyword>
<dbReference type="GO" id="GO:0005524">
    <property type="term" value="F:ATP binding"/>
    <property type="evidence" value="ECO:0007669"/>
    <property type="project" value="UniProtKB-KW"/>
</dbReference>
<dbReference type="SUPFAM" id="SSF47384">
    <property type="entry name" value="Homodimeric domain of signal transducing histidine kinase"/>
    <property type="match status" value="1"/>
</dbReference>
<dbReference type="EC" id="2.7.13.3" evidence="3"/>
<dbReference type="Gene3D" id="1.10.287.130">
    <property type="match status" value="1"/>
</dbReference>
<dbReference type="EMBL" id="NPMS01000003">
    <property type="protein sequence ID" value="OZU89141.1"/>
    <property type="molecule type" value="Genomic_DNA"/>
</dbReference>
<dbReference type="PROSITE" id="PS50885">
    <property type="entry name" value="HAMP"/>
    <property type="match status" value="1"/>
</dbReference>
<dbReference type="InterPro" id="IPR003594">
    <property type="entry name" value="HATPase_dom"/>
</dbReference>
<dbReference type="PROSITE" id="PS50109">
    <property type="entry name" value="HIS_KIN"/>
    <property type="match status" value="1"/>
</dbReference>
<dbReference type="Pfam" id="PF02518">
    <property type="entry name" value="HATPase_c"/>
    <property type="match status" value="1"/>
</dbReference>
<feature type="coiled-coil region" evidence="14">
    <location>
        <begin position="203"/>
        <end position="230"/>
    </location>
</feature>
<evidence type="ECO:0000259" key="17">
    <source>
        <dbReference type="PROSITE" id="PS50885"/>
    </source>
</evidence>
<evidence type="ECO:0000256" key="15">
    <source>
        <dbReference type="SAM" id="Phobius"/>
    </source>
</evidence>
<evidence type="ECO:0000256" key="7">
    <source>
        <dbReference type="ARBA" id="ARBA00022692"/>
    </source>
</evidence>
<name>A0A265NBE7_9BACI</name>
<dbReference type="InterPro" id="IPR036890">
    <property type="entry name" value="HATPase_C_sf"/>
</dbReference>
<accession>A0A265NBE7</accession>
<dbReference type="CDD" id="cd00075">
    <property type="entry name" value="HATPase"/>
    <property type="match status" value="1"/>
</dbReference>
<dbReference type="SMART" id="SM00388">
    <property type="entry name" value="HisKA"/>
    <property type="match status" value="1"/>
</dbReference>
<evidence type="ECO:0000256" key="5">
    <source>
        <dbReference type="ARBA" id="ARBA00022553"/>
    </source>
</evidence>
<dbReference type="InterPro" id="IPR003661">
    <property type="entry name" value="HisK_dim/P_dom"/>
</dbReference>
<dbReference type="SMART" id="SM00304">
    <property type="entry name" value="HAMP"/>
    <property type="match status" value="1"/>
</dbReference>
<dbReference type="RefSeq" id="WP_094885529.1">
    <property type="nucleotide sequence ID" value="NZ_NPMS01000003.1"/>
</dbReference>
<feature type="domain" description="Histidine kinase" evidence="16">
    <location>
        <begin position="237"/>
        <end position="445"/>
    </location>
</feature>
<evidence type="ECO:0000256" key="14">
    <source>
        <dbReference type="SAM" id="Coils"/>
    </source>
</evidence>
<evidence type="ECO:0000256" key="6">
    <source>
        <dbReference type="ARBA" id="ARBA00022679"/>
    </source>
</evidence>
<dbReference type="CDD" id="cd06225">
    <property type="entry name" value="HAMP"/>
    <property type="match status" value="1"/>
</dbReference>
<dbReference type="InterPro" id="IPR004358">
    <property type="entry name" value="Sig_transdc_His_kin-like_C"/>
</dbReference>
<keyword evidence="13 15" id="KW-0472">Membrane</keyword>
<dbReference type="GO" id="GO:0005886">
    <property type="term" value="C:plasma membrane"/>
    <property type="evidence" value="ECO:0007669"/>
    <property type="project" value="UniProtKB-SubCell"/>
</dbReference>
<evidence type="ECO:0000256" key="8">
    <source>
        <dbReference type="ARBA" id="ARBA00022741"/>
    </source>
</evidence>
<keyword evidence="11 15" id="KW-1133">Transmembrane helix</keyword>
<keyword evidence="8" id="KW-0547">Nucleotide-binding</keyword>
<evidence type="ECO:0000256" key="12">
    <source>
        <dbReference type="ARBA" id="ARBA00023012"/>
    </source>
</evidence>
<evidence type="ECO:0000256" key="3">
    <source>
        <dbReference type="ARBA" id="ARBA00012438"/>
    </source>
</evidence>
<proteinExistence type="predicted"/>
<dbReference type="PRINTS" id="PR00344">
    <property type="entry name" value="BCTRLSENSOR"/>
</dbReference>
<dbReference type="GO" id="GO:0000155">
    <property type="term" value="F:phosphorelay sensor kinase activity"/>
    <property type="evidence" value="ECO:0007669"/>
    <property type="project" value="InterPro"/>
</dbReference>
<evidence type="ECO:0000259" key="16">
    <source>
        <dbReference type="PROSITE" id="PS50109"/>
    </source>
</evidence>
<gene>
    <name evidence="18" type="ORF">CIL03_09035</name>
</gene>
<evidence type="ECO:0000256" key="4">
    <source>
        <dbReference type="ARBA" id="ARBA00022475"/>
    </source>
</evidence>
<keyword evidence="12" id="KW-0902">Two-component regulatory system</keyword>
<dbReference type="SUPFAM" id="SSF55874">
    <property type="entry name" value="ATPase domain of HSP90 chaperone/DNA topoisomerase II/histidine kinase"/>
    <property type="match status" value="1"/>
</dbReference>
<dbReference type="InterPro" id="IPR050398">
    <property type="entry name" value="HssS/ArlS-like"/>
</dbReference>
<keyword evidence="4" id="KW-1003">Cell membrane</keyword>
<evidence type="ECO:0000256" key="1">
    <source>
        <dbReference type="ARBA" id="ARBA00000085"/>
    </source>
</evidence>
<keyword evidence="19" id="KW-1185">Reference proteome</keyword>
<comment type="caution">
    <text evidence="18">The sequence shown here is derived from an EMBL/GenBank/DDBJ whole genome shotgun (WGS) entry which is preliminary data.</text>
</comment>
<dbReference type="OrthoDB" id="9780718at2"/>
<dbReference type="InterPro" id="IPR003660">
    <property type="entry name" value="HAMP_dom"/>
</dbReference>
<reference evidence="18 19" key="1">
    <citation type="submission" date="2017-08" db="EMBL/GenBank/DDBJ databases">
        <title>Virgibacillus indicus sp. nov. and Virgibacillus profoundi sp. nov, two moderately halophilic bacteria isolated from marine sediment by using the Microfluidic Streak Plate.</title>
        <authorList>
            <person name="Xu B."/>
            <person name="Hu B."/>
            <person name="Wang J."/>
            <person name="Zhu Y."/>
            <person name="Huang L."/>
            <person name="Du W."/>
            <person name="Huang Y."/>
        </authorList>
    </citation>
    <scope>NUCLEOTIDE SEQUENCE [LARGE SCALE GENOMIC DNA]</scope>
    <source>
        <strain evidence="18 19">IO3-P2-C2</strain>
    </source>
</reference>